<reference evidence="2 3" key="1">
    <citation type="submission" date="2019-12" db="EMBL/GenBank/DDBJ databases">
        <title>Whole genome sequencing of endophytic Actinobacterium Micromonospora sp. MPMI6T.</title>
        <authorList>
            <person name="Evv R."/>
            <person name="Podile A.R."/>
        </authorList>
    </citation>
    <scope>NUCLEOTIDE SEQUENCE [LARGE SCALE GENOMIC DNA]</scope>
    <source>
        <strain evidence="2 3">MPMI6</strain>
    </source>
</reference>
<dbReference type="Gene3D" id="3.30.200.20">
    <property type="entry name" value="Phosphorylase Kinase, domain 1"/>
    <property type="match status" value="1"/>
</dbReference>
<feature type="domain" description="Aminoglycoside phosphotransferase" evidence="1">
    <location>
        <begin position="45"/>
        <end position="266"/>
    </location>
</feature>
<name>A0ABS3VNA1_MICEH</name>
<gene>
    <name evidence="2" type="ORF">GSF22_07640</name>
</gene>
<dbReference type="PANTHER" id="PTHR21310">
    <property type="entry name" value="AMINOGLYCOSIDE PHOSPHOTRANSFERASE-RELATED-RELATED"/>
    <property type="match status" value="1"/>
</dbReference>
<dbReference type="Gene3D" id="3.90.1200.10">
    <property type="match status" value="1"/>
</dbReference>
<evidence type="ECO:0000259" key="1">
    <source>
        <dbReference type="Pfam" id="PF01636"/>
    </source>
</evidence>
<dbReference type="InterPro" id="IPR051678">
    <property type="entry name" value="AGP_Transferase"/>
</dbReference>
<dbReference type="PANTHER" id="PTHR21310:SF42">
    <property type="entry name" value="BIFUNCTIONAL AAC_APH"/>
    <property type="match status" value="1"/>
</dbReference>
<keyword evidence="3" id="KW-1185">Reference proteome</keyword>
<dbReference type="InterPro" id="IPR002575">
    <property type="entry name" value="Aminoglycoside_PTrfase"/>
</dbReference>
<organism evidence="2 3">
    <name type="scientific">Micromonospora echinofusca</name>
    <dbReference type="NCBI Taxonomy" id="47858"/>
    <lineage>
        <taxon>Bacteria</taxon>
        <taxon>Bacillati</taxon>
        <taxon>Actinomycetota</taxon>
        <taxon>Actinomycetes</taxon>
        <taxon>Micromonosporales</taxon>
        <taxon>Micromonosporaceae</taxon>
        <taxon>Micromonospora</taxon>
    </lineage>
</organism>
<dbReference type="InterPro" id="IPR011009">
    <property type="entry name" value="Kinase-like_dom_sf"/>
</dbReference>
<dbReference type="CDD" id="cd05155">
    <property type="entry name" value="APH_ChoK_like_1"/>
    <property type="match status" value="1"/>
</dbReference>
<sequence>MPTVPLHADEIRPTAEQVRCLVAAQCPRWARLPVTPVPGDLEGTDHVLFRIGTTLAARMPRTARAVDQANSDTRWLPLLAPYLPVRIPVPLHLGEPGEGYPWRWTVVPWIAGSTPPRLGCDDVSLAHDVAAFVHTLHRIDPTAGPVIPPGCRGAALRHVDAGVRRVLPRLAVYDDGFDVAAAEAAWEACLAAPEWDRDPVWIHGDLQPGNLVTDSGRLAGVIDFGALGVGDPAPDVAPALWTFTGAARLAYREAIACDEATWRRACGWALAPSLTGIDYYRHTFPRMAEHGRRMVRAVIAELT</sequence>
<proteinExistence type="predicted"/>
<protein>
    <submittedName>
        <fullName evidence="2">Phosphotransferase</fullName>
    </submittedName>
</protein>
<evidence type="ECO:0000313" key="3">
    <source>
        <dbReference type="Proteomes" id="UP000823521"/>
    </source>
</evidence>
<dbReference type="EMBL" id="WVUH01000041">
    <property type="protein sequence ID" value="MBO4205878.1"/>
    <property type="molecule type" value="Genomic_DNA"/>
</dbReference>
<dbReference type="SUPFAM" id="SSF56112">
    <property type="entry name" value="Protein kinase-like (PK-like)"/>
    <property type="match status" value="1"/>
</dbReference>
<evidence type="ECO:0000313" key="2">
    <source>
        <dbReference type="EMBL" id="MBO4205878.1"/>
    </source>
</evidence>
<accession>A0ABS3VNA1</accession>
<comment type="caution">
    <text evidence="2">The sequence shown here is derived from an EMBL/GenBank/DDBJ whole genome shotgun (WGS) entry which is preliminary data.</text>
</comment>
<dbReference type="Pfam" id="PF01636">
    <property type="entry name" value="APH"/>
    <property type="match status" value="1"/>
</dbReference>
<dbReference type="Proteomes" id="UP000823521">
    <property type="component" value="Unassembled WGS sequence"/>
</dbReference>